<dbReference type="OrthoDB" id="3789154at2759"/>
<keyword evidence="1" id="KW-0175">Coiled coil</keyword>
<organism evidence="3 4">
    <name type="scientific">Massarina eburnea CBS 473.64</name>
    <dbReference type="NCBI Taxonomy" id="1395130"/>
    <lineage>
        <taxon>Eukaryota</taxon>
        <taxon>Fungi</taxon>
        <taxon>Dikarya</taxon>
        <taxon>Ascomycota</taxon>
        <taxon>Pezizomycotina</taxon>
        <taxon>Dothideomycetes</taxon>
        <taxon>Pleosporomycetidae</taxon>
        <taxon>Pleosporales</taxon>
        <taxon>Massarineae</taxon>
        <taxon>Massarinaceae</taxon>
        <taxon>Massarina</taxon>
    </lineage>
</organism>
<feature type="region of interest" description="Disordered" evidence="2">
    <location>
        <begin position="421"/>
        <end position="484"/>
    </location>
</feature>
<feature type="compositionally biased region" description="Basic and acidic residues" evidence="2">
    <location>
        <begin position="468"/>
        <end position="478"/>
    </location>
</feature>
<feature type="region of interest" description="Disordered" evidence="2">
    <location>
        <begin position="133"/>
        <end position="178"/>
    </location>
</feature>
<sequence length="484" mass="51290">MAPRAAPLARRSASASSASVQDSSNSSNSSTAPTTAPTNGVHKTTNKFSEARLKAMKAKKADQVSQALATSDESTSTVNGNNGIKKPAKVENPKGRGSRANSRLAEKTAQPANVKKAAKKADIAAAAAKKVTFAENTKAAAPSKATSKATKAGKATSKAASKVTKSAPKTAKGTKAAKVDVPARNDMYHAKGEHASMVVFADYIHKAGLIDEETKDQMSEYWQGKGELTMKWPEKYHLGEEDGVIKQEIMSLEEAEAIAEKKDEERLKFLEQYAAGEIDEDGNTIMSDAEADDEPAATGDAALRAALKETATRLIKKPVSVKARRARPAAHPVVPSASGSHDSPILLAVSADDEPSAEGPVRAAPVKPLPGMSDYEQYDYYQLAALCHERNVVSGQGVAVIRQRLIQDDINVVQGLPRDAKPYAKEKKRARKTVAPKVPNAPAAPPAVHPDVLAKQQKQAQAAAAKRKRDDGGEDGGKGKKARK</sequence>
<feature type="compositionally biased region" description="Low complexity" evidence="2">
    <location>
        <begin position="449"/>
        <end position="464"/>
    </location>
</feature>
<evidence type="ECO:0000313" key="4">
    <source>
        <dbReference type="Proteomes" id="UP000799753"/>
    </source>
</evidence>
<evidence type="ECO:0000313" key="3">
    <source>
        <dbReference type="EMBL" id="KAF2643889.1"/>
    </source>
</evidence>
<reference evidence="3" key="1">
    <citation type="journal article" date="2020" name="Stud. Mycol.">
        <title>101 Dothideomycetes genomes: a test case for predicting lifestyles and emergence of pathogens.</title>
        <authorList>
            <person name="Haridas S."/>
            <person name="Albert R."/>
            <person name="Binder M."/>
            <person name="Bloem J."/>
            <person name="Labutti K."/>
            <person name="Salamov A."/>
            <person name="Andreopoulos B."/>
            <person name="Baker S."/>
            <person name="Barry K."/>
            <person name="Bills G."/>
            <person name="Bluhm B."/>
            <person name="Cannon C."/>
            <person name="Castanera R."/>
            <person name="Culley D."/>
            <person name="Daum C."/>
            <person name="Ezra D."/>
            <person name="Gonzalez J."/>
            <person name="Henrissat B."/>
            <person name="Kuo A."/>
            <person name="Liang C."/>
            <person name="Lipzen A."/>
            <person name="Lutzoni F."/>
            <person name="Magnuson J."/>
            <person name="Mondo S."/>
            <person name="Nolan M."/>
            <person name="Ohm R."/>
            <person name="Pangilinan J."/>
            <person name="Park H.-J."/>
            <person name="Ramirez L."/>
            <person name="Alfaro M."/>
            <person name="Sun H."/>
            <person name="Tritt A."/>
            <person name="Yoshinaga Y."/>
            <person name="Zwiers L.-H."/>
            <person name="Turgeon B."/>
            <person name="Goodwin S."/>
            <person name="Spatafora J."/>
            <person name="Crous P."/>
            <person name="Grigoriev I."/>
        </authorList>
    </citation>
    <scope>NUCLEOTIDE SEQUENCE</scope>
    <source>
        <strain evidence="3">CBS 473.64</strain>
    </source>
</reference>
<feature type="coiled-coil region" evidence="1">
    <location>
        <begin position="245"/>
        <end position="272"/>
    </location>
</feature>
<evidence type="ECO:0000256" key="2">
    <source>
        <dbReference type="SAM" id="MobiDB-lite"/>
    </source>
</evidence>
<gene>
    <name evidence="3" type="ORF">P280DRAFT_514880</name>
</gene>
<protein>
    <submittedName>
        <fullName evidence="3">Uncharacterized protein</fullName>
    </submittedName>
</protein>
<feature type="compositionally biased region" description="Low complexity" evidence="2">
    <location>
        <begin position="1"/>
        <end position="39"/>
    </location>
</feature>
<dbReference type="Proteomes" id="UP000799753">
    <property type="component" value="Unassembled WGS sequence"/>
</dbReference>
<feature type="compositionally biased region" description="Low complexity" evidence="2">
    <location>
        <begin position="137"/>
        <end position="176"/>
    </location>
</feature>
<evidence type="ECO:0000256" key="1">
    <source>
        <dbReference type="SAM" id="Coils"/>
    </source>
</evidence>
<feature type="region of interest" description="Disordered" evidence="2">
    <location>
        <begin position="1"/>
        <end position="116"/>
    </location>
</feature>
<proteinExistence type="predicted"/>
<feature type="compositionally biased region" description="Polar residues" evidence="2">
    <location>
        <begin position="63"/>
        <end position="82"/>
    </location>
</feature>
<keyword evidence="4" id="KW-1185">Reference proteome</keyword>
<dbReference type="AlphaFoldDB" id="A0A6A6S823"/>
<dbReference type="EMBL" id="MU006779">
    <property type="protein sequence ID" value="KAF2643889.1"/>
    <property type="molecule type" value="Genomic_DNA"/>
</dbReference>
<name>A0A6A6S823_9PLEO</name>
<accession>A0A6A6S823</accession>